<dbReference type="GO" id="GO:0009401">
    <property type="term" value="P:phosphoenolpyruvate-dependent sugar phosphotransferase system"/>
    <property type="evidence" value="ECO:0007669"/>
    <property type="project" value="UniProtKB-KW"/>
</dbReference>
<dbReference type="InterPro" id="IPR018113">
    <property type="entry name" value="PTrfase_EIIB_Cys"/>
</dbReference>
<feature type="domain" description="PTS EIIB type-1" evidence="14">
    <location>
        <begin position="11"/>
        <end position="93"/>
    </location>
</feature>
<dbReference type="PANTHER" id="PTHR30175:SF1">
    <property type="entry name" value="PTS SYSTEM ARBUTIN-, CELLOBIOSE-, AND SALICIN-SPECIFIC EIIBC COMPONENT-RELATED"/>
    <property type="match status" value="1"/>
</dbReference>
<dbReference type="EMBL" id="JAVDTR010000001">
    <property type="protein sequence ID" value="MDR6721673.1"/>
    <property type="molecule type" value="Genomic_DNA"/>
</dbReference>
<dbReference type="Pfam" id="PF00367">
    <property type="entry name" value="PTS_EIIB"/>
    <property type="match status" value="1"/>
</dbReference>
<feature type="transmembrane region" description="Helical" evidence="13">
    <location>
        <begin position="253"/>
        <end position="277"/>
    </location>
</feature>
<evidence type="ECO:0000256" key="13">
    <source>
        <dbReference type="SAM" id="Phobius"/>
    </source>
</evidence>
<name>A0AAP5GW46_PAEAM</name>
<keyword evidence="3" id="KW-1003">Cell membrane</keyword>
<feature type="region of interest" description="Disordered" evidence="12">
    <location>
        <begin position="87"/>
        <end position="110"/>
    </location>
</feature>
<proteinExistence type="predicted"/>
<keyword evidence="9 13" id="KW-1133">Transmembrane helix</keyword>
<evidence type="ECO:0000256" key="6">
    <source>
        <dbReference type="ARBA" id="ARBA00022683"/>
    </source>
</evidence>
<evidence type="ECO:0000256" key="1">
    <source>
        <dbReference type="ARBA" id="ARBA00004651"/>
    </source>
</evidence>
<accession>A0AAP5GW46</accession>
<keyword evidence="7 13" id="KW-0812">Transmembrane</keyword>
<dbReference type="Pfam" id="PF02378">
    <property type="entry name" value="PTS_EIIC"/>
    <property type="match status" value="1"/>
</dbReference>
<evidence type="ECO:0000256" key="4">
    <source>
        <dbReference type="ARBA" id="ARBA00022597"/>
    </source>
</evidence>
<reference evidence="16" key="1">
    <citation type="submission" date="2023-07" db="EMBL/GenBank/DDBJ databases">
        <title>Sorghum-associated microbial communities from plants grown in Nebraska, USA.</title>
        <authorList>
            <person name="Schachtman D."/>
        </authorList>
    </citation>
    <scope>NUCLEOTIDE SEQUENCE</scope>
    <source>
        <strain evidence="16">BE80</strain>
    </source>
</reference>
<evidence type="ECO:0000256" key="9">
    <source>
        <dbReference type="ARBA" id="ARBA00022989"/>
    </source>
</evidence>
<dbReference type="FunFam" id="3.30.1360.60:FF:000001">
    <property type="entry name" value="PTS system glucose-specific IIBC component PtsG"/>
    <property type="match status" value="1"/>
</dbReference>
<dbReference type="CDD" id="cd00212">
    <property type="entry name" value="PTS_IIB_glc"/>
    <property type="match status" value="1"/>
</dbReference>
<dbReference type="InterPro" id="IPR001996">
    <property type="entry name" value="PTS_IIB_1"/>
</dbReference>
<dbReference type="Proteomes" id="UP001254832">
    <property type="component" value="Unassembled WGS sequence"/>
</dbReference>
<keyword evidence="2" id="KW-0813">Transport</keyword>
<evidence type="ECO:0000259" key="14">
    <source>
        <dbReference type="PROSITE" id="PS51098"/>
    </source>
</evidence>
<dbReference type="GO" id="GO:0015771">
    <property type="term" value="P:trehalose transport"/>
    <property type="evidence" value="ECO:0007669"/>
    <property type="project" value="TreeGrafter"/>
</dbReference>
<evidence type="ECO:0000256" key="3">
    <source>
        <dbReference type="ARBA" id="ARBA00022475"/>
    </source>
</evidence>
<evidence type="ECO:0000256" key="7">
    <source>
        <dbReference type="ARBA" id="ARBA00022692"/>
    </source>
</evidence>
<feature type="domain" description="PTS EIIC type-1" evidence="15">
    <location>
        <begin position="120"/>
        <end position="469"/>
    </location>
</feature>
<dbReference type="InterPro" id="IPR036878">
    <property type="entry name" value="Glu_permease_IIB"/>
</dbReference>
<dbReference type="InterPro" id="IPR003352">
    <property type="entry name" value="PTS_EIIC"/>
</dbReference>
<feature type="active site" description="Phosphocysteine intermediate; for EIIB activity" evidence="11">
    <location>
        <position position="33"/>
    </location>
</feature>
<gene>
    <name evidence="16" type="ORF">J2W91_000121</name>
</gene>
<feature type="transmembrane region" description="Helical" evidence="13">
    <location>
        <begin position="370"/>
        <end position="390"/>
    </location>
</feature>
<keyword evidence="4" id="KW-0762">Sugar transport</keyword>
<evidence type="ECO:0000256" key="11">
    <source>
        <dbReference type="PROSITE-ProRule" id="PRU00421"/>
    </source>
</evidence>
<feature type="transmembrane region" description="Helical" evidence="13">
    <location>
        <begin position="191"/>
        <end position="211"/>
    </location>
</feature>
<feature type="transmembrane region" description="Helical" evidence="13">
    <location>
        <begin position="223"/>
        <end position="241"/>
    </location>
</feature>
<dbReference type="SUPFAM" id="SSF55604">
    <property type="entry name" value="Glucose permease domain IIB"/>
    <property type="match status" value="1"/>
</dbReference>
<evidence type="ECO:0000256" key="5">
    <source>
        <dbReference type="ARBA" id="ARBA00022679"/>
    </source>
</evidence>
<dbReference type="RefSeq" id="WP_310135716.1">
    <property type="nucleotide sequence ID" value="NZ_JAVDTR010000001.1"/>
</dbReference>
<keyword evidence="6" id="KW-0598">Phosphotransferase system</keyword>
<feature type="transmembrane region" description="Helical" evidence="13">
    <location>
        <begin position="438"/>
        <end position="459"/>
    </location>
</feature>
<protein>
    <submittedName>
        <fullName evidence="16">PTS system beta-glucosides-specific IIC component</fullName>
    </submittedName>
</protein>
<evidence type="ECO:0000256" key="12">
    <source>
        <dbReference type="SAM" id="MobiDB-lite"/>
    </source>
</evidence>
<sequence length="469" mass="49651">MADKQNVRDYSTLAKTIYDGVGGEENIQSLTHCMTRLRFVLRDESVAATEKLKKTEGVLNVLQSGGQYQVIVGTHVEHVFNAVETVRGSKGEAAPRQNENNDKSEQTEQNEKKGLSLLLDTISSIFLPIMAGMMGAGILKGILVMCTTLGWMSAESGTYAVLYAAADAFFYFLPVILAVTSAKKFGANQSVALAIAGAFLYPNLVALQAAGSSISFIGIPVKLINYGSSVIPVIAAVYILSKLEKFLNKIMPQLVKGIFVPVLCIAIMVPASLIVIGPLTSLLGDSVAAGYTALYEFMPAVAGLILAVLWPILVIFGAHWGLVPIVMNNFAVYGYDTLLPVTIGTNFAMGGAALAVFLKTKNRTLKEFAGSSSFSAIVGGVTEPAIYGVNLKYKKPFYIACASIGLGGIIVGLASAQYPAMFTVSALTLPAIAVLKGGISMLIAAIVGFVGAFAGTYLFGYNDRMLDEN</sequence>
<dbReference type="GO" id="GO:0090589">
    <property type="term" value="F:protein-phosphocysteine-trehalose phosphotransferase system transporter activity"/>
    <property type="evidence" value="ECO:0007669"/>
    <property type="project" value="TreeGrafter"/>
</dbReference>
<keyword evidence="5" id="KW-0808">Transferase</keyword>
<dbReference type="AlphaFoldDB" id="A0AAP5GW46"/>
<keyword evidence="8" id="KW-0418">Kinase</keyword>
<comment type="subcellular location">
    <subcellularLocation>
        <location evidence="1">Cell membrane</location>
        <topology evidence="1">Multi-pass membrane protein</topology>
    </subcellularLocation>
</comment>
<dbReference type="PROSITE" id="PS51103">
    <property type="entry name" value="PTS_EIIC_TYPE_1"/>
    <property type="match status" value="1"/>
</dbReference>
<dbReference type="GO" id="GO:0005886">
    <property type="term" value="C:plasma membrane"/>
    <property type="evidence" value="ECO:0007669"/>
    <property type="project" value="UniProtKB-SubCell"/>
</dbReference>
<feature type="compositionally biased region" description="Basic and acidic residues" evidence="12">
    <location>
        <begin position="99"/>
        <end position="110"/>
    </location>
</feature>
<dbReference type="GO" id="GO:0008982">
    <property type="term" value="F:protein-N(PI)-phosphohistidine-sugar phosphotransferase activity"/>
    <property type="evidence" value="ECO:0007669"/>
    <property type="project" value="InterPro"/>
</dbReference>
<evidence type="ECO:0000256" key="2">
    <source>
        <dbReference type="ARBA" id="ARBA00022448"/>
    </source>
</evidence>
<feature type="transmembrane region" description="Helical" evidence="13">
    <location>
        <begin position="117"/>
        <end position="139"/>
    </location>
</feature>
<dbReference type="Gene3D" id="3.30.1360.60">
    <property type="entry name" value="Glucose permease domain IIB"/>
    <property type="match status" value="1"/>
</dbReference>
<comment type="caution">
    <text evidence="16">The sequence shown here is derived from an EMBL/GenBank/DDBJ whole genome shotgun (WGS) entry which is preliminary data.</text>
</comment>
<feature type="transmembrane region" description="Helical" evidence="13">
    <location>
        <begin position="159"/>
        <end position="179"/>
    </location>
</feature>
<evidence type="ECO:0000256" key="8">
    <source>
        <dbReference type="ARBA" id="ARBA00022777"/>
    </source>
</evidence>
<feature type="transmembrane region" description="Helical" evidence="13">
    <location>
        <begin position="338"/>
        <end position="358"/>
    </location>
</feature>
<dbReference type="PROSITE" id="PS51098">
    <property type="entry name" value="PTS_EIIB_TYPE_1"/>
    <property type="match status" value="1"/>
</dbReference>
<evidence type="ECO:0000259" key="15">
    <source>
        <dbReference type="PROSITE" id="PS51103"/>
    </source>
</evidence>
<evidence type="ECO:0000313" key="17">
    <source>
        <dbReference type="Proteomes" id="UP001254832"/>
    </source>
</evidence>
<organism evidence="16 17">
    <name type="scientific">Paenibacillus amylolyticus</name>
    <dbReference type="NCBI Taxonomy" id="1451"/>
    <lineage>
        <taxon>Bacteria</taxon>
        <taxon>Bacillati</taxon>
        <taxon>Bacillota</taxon>
        <taxon>Bacilli</taxon>
        <taxon>Bacillales</taxon>
        <taxon>Paenibacillaceae</taxon>
        <taxon>Paenibacillus</taxon>
    </lineage>
</organism>
<evidence type="ECO:0000256" key="10">
    <source>
        <dbReference type="ARBA" id="ARBA00023136"/>
    </source>
</evidence>
<feature type="transmembrane region" description="Helical" evidence="13">
    <location>
        <begin position="397"/>
        <end position="418"/>
    </location>
</feature>
<dbReference type="PROSITE" id="PS01035">
    <property type="entry name" value="PTS_EIIB_TYPE_1_CYS"/>
    <property type="match status" value="1"/>
</dbReference>
<dbReference type="InterPro" id="IPR013013">
    <property type="entry name" value="PTS_EIIC_1"/>
</dbReference>
<keyword evidence="10 13" id="KW-0472">Membrane</keyword>
<evidence type="ECO:0000313" key="16">
    <source>
        <dbReference type="EMBL" id="MDR6721673.1"/>
    </source>
</evidence>
<dbReference type="InterPro" id="IPR050558">
    <property type="entry name" value="PTS_Sugar-Specific_Components"/>
</dbReference>
<dbReference type="PANTHER" id="PTHR30175">
    <property type="entry name" value="PHOSPHOTRANSFERASE SYSTEM TRANSPORT PROTEIN"/>
    <property type="match status" value="1"/>
</dbReference>
<feature type="transmembrane region" description="Helical" evidence="13">
    <location>
        <begin position="297"/>
        <end position="326"/>
    </location>
</feature>
<dbReference type="GO" id="GO:0016301">
    <property type="term" value="F:kinase activity"/>
    <property type="evidence" value="ECO:0007669"/>
    <property type="project" value="UniProtKB-KW"/>
</dbReference>